<dbReference type="Pfam" id="PF13602">
    <property type="entry name" value="ADH_zinc_N_2"/>
    <property type="match status" value="1"/>
</dbReference>
<dbReference type="InterPro" id="IPR036291">
    <property type="entry name" value="NAD(P)-bd_dom_sf"/>
</dbReference>
<accession>A0A927PM95</accession>
<dbReference type="AlphaFoldDB" id="A0A927PM95"/>
<gene>
    <name evidence="2" type="ORF">HT102_06535</name>
</gene>
<evidence type="ECO:0000313" key="3">
    <source>
        <dbReference type="Proteomes" id="UP000642993"/>
    </source>
</evidence>
<dbReference type="Gene3D" id="3.40.50.720">
    <property type="entry name" value="NAD(P)-binding Rossmann-like Domain"/>
    <property type="match status" value="1"/>
</dbReference>
<dbReference type="CDD" id="cd05289">
    <property type="entry name" value="MDR_like_2"/>
    <property type="match status" value="1"/>
</dbReference>
<dbReference type="Proteomes" id="UP000642993">
    <property type="component" value="Unassembled WGS sequence"/>
</dbReference>
<dbReference type="Gene3D" id="3.90.180.10">
    <property type="entry name" value="Medium-chain alcohol dehydrogenases, catalytic domain"/>
    <property type="match status" value="1"/>
</dbReference>
<dbReference type="Pfam" id="PF08240">
    <property type="entry name" value="ADH_N"/>
    <property type="match status" value="1"/>
</dbReference>
<dbReference type="EMBL" id="JACYWE010000003">
    <property type="protein sequence ID" value="MBD8506136.1"/>
    <property type="molecule type" value="Genomic_DNA"/>
</dbReference>
<sequence length="324" mass="34868">MKAIYFDHYGGPEVLRYGDLPDPRPRAHEVLVDVHAAAVNPRDWLLREGRYFARHLVRGRPIIPGSDISGVVHSTGDDVTRFKPGDAVVGMQSALGNMGGYAERIAIHEDHLASKPSSVSHIGAAAIPTAGLTAWQSLHDIGSLGKGKGDRVAIIGATGGVGHYAIQLAREARAHVTAICGPTNTEFAQDLGAHRVIDYRSKDFRSTVTDCAIVLDAFGHESLAACSPMLAPGGTYVTTVPTLRNTADWARTSLARHARKEAARRSATVLVKPRSDQLAAILDLMEDGSIRSSIEYLYPLADAAEAHKRSRGLHTRGKIVLQVR</sequence>
<comment type="caution">
    <text evidence="2">The sequence shown here is derived from an EMBL/GenBank/DDBJ whole genome shotgun (WGS) entry which is preliminary data.</text>
</comment>
<dbReference type="SUPFAM" id="SSF51735">
    <property type="entry name" value="NAD(P)-binding Rossmann-fold domains"/>
    <property type="match status" value="1"/>
</dbReference>
<protein>
    <submittedName>
        <fullName evidence="2">NADP-dependent oxidoreductase</fullName>
    </submittedName>
</protein>
<evidence type="ECO:0000259" key="1">
    <source>
        <dbReference type="SMART" id="SM00829"/>
    </source>
</evidence>
<name>A0A927PM95_9ACTN</name>
<dbReference type="PANTHER" id="PTHR11695:SF648">
    <property type="entry name" value="ZINC-BINDING OXIDOREDUCTASE"/>
    <property type="match status" value="1"/>
</dbReference>
<evidence type="ECO:0000313" key="2">
    <source>
        <dbReference type="EMBL" id="MBD8506136.1"/>
    </source>
</evidence>
<dbReference type="SMART" id="SM00829">
    <property type="entry name" value="PKS_ER"/>
    <property type="match status" value="1"/>
</dbReference>
<proteinExistence type="predicted"/>
<keyword evidence="3" id="KW-1185">Reference proteome</keyword>
<dbReference type="InterPro" id="IPR013154">
    <property type="entry name" value="ADH-like_N"/>
</dbReference>
<dbReference type="InterPro" id="IPR020843">
    <property type="entry name" value="ER"/>
</dbReference>
<reference evidence="2" key="1">
    <citation type="submission" date="2020-09" db="EMBL/GenBank/DDBJ databases">
        <title>Hoyosella lacisalsi sp. nov., a halotolerant actinobacterium isolated from soil of Lake Gudzhirganskoe.</title>
        <authorList>
            <person name="Yang Q."/>
            <person name="Guo P.Y."/>
            <person name="Liu S.W."/>
            <person name="Li F.N."/>
            <person name="Sun C.H."/>
        </authorList>
    </citation>
    <scope>NUCLEOTIDE SEQUENCE</scope>
    <source>
        <strain evidence="2">G463</strain>
    </source>
</reference>
<organism evidence="2 3">
    <name type="scientific">Lolliginicoccus lacisalsi</name>
    <dbReference type="NCBI Taxonomy" id="2742202"/>
    <lineage>
        <taxon>Bacteria</taxon>
        <taxon>Bacillati</taxon>
        <taxon>Actinomycetota</taxon>
        <taxon>Actinomycetes</taxon>
        <taxon>Mycobacteriales</taxon>
        <taxon>Hoyosellaceae</taxon>
        <taxon>Lolliginicoccus</taxon>
    </lineage>
</organism>
<dbReference type="RefSeq" id="WP_192038603.1">
    <property type="nucleotide sequence ID" value="NZ_JACYWE010000003.1"/>
</dbReference>
<dbReference type="PANTHER" id="PTHR11695">
    <property type="entry name" value="ALCOHOL DEHYDROGENASE RELATED"/>
    <property type="match status" value="1"/>
</dbReference>
<dbReference type="InterPro" id="IPR011032">
    <property type="entry name" value="GroES-like_sf"/>
</dbReference>
<dbReference type="InterPro" id="IPR050700">
    <property type="entry name" value="YIM1/Zinc_Alcohol_DH_Fams"/>
</dbReference>
<dbReference type="GO" id="GO:0016491">
    <property type="term" value="F:oxidoreductase activity"/>
    <property type="evidence" value="ECO:0007669"/>
    <property type="project" value="InterPro"/>
</dbReference>
<dbReference type="SUPFAM" id="SSF50129">
    <property type="entry name" value="GroES-like"/>
    <property type="match status" value="1"/>
</dbReference>
<feature type="domain" description="Enoyl reductase (ER)" evidence="1">
    <location>
        <begin position="10"/>
        <end position="321"/>
    </location>
</feature>